<protein>
    <submittedName>
        <fullName evidence="9">Succinate dehydrogenase/fumarate reductase iron-sulfur subunit</fullName>
    </submittedName>
</protein>
<evidence type="ECO:0000256" key="7">
    <source>
        <dbReference type="SAM" id="Phobius"/>
    </source>
</evidence>
<organism evidence="9 10">
    <name type="scientific">Corynebacterium occultum</name>
    <dbReference type="NCBI Taxonomy" id="2675219"/>
    <lineage>
        <taxon>Bacteria</taxon>
        <taxon>Bacillati</taxon>
        <taxon>Actinomycetota</taxon>
        <taxon>Actinomycetes</taxon>
        <taxon>Mycobacteriales</taxon>
        <taxon>Corynebacteriaceae</taxon>
        <taxon>Corynebacterium</taxon>
    </lineage>
</organism>
<dbReference type="InterPro" id="IPR009051">
    <property type="entry name" value="Helical_ferredxn"/>
</dbReference>
<keyword evidence="7" id="KW-0812">Transmembrane</keyword>
<dbReference type="GO" id="GO:0051539">
    <property type="term" value="F:4 iron, 4 sulfur cluster binding"/>
    <property type="evidence" value="ECO:0007669"/>
    <property type="project" value="UniProtKB-KW"/>
</dbReference>
<keyword evidence="10" id="KW-1185">Reference proteome</keyword>
<dbReference type="EMBL" id="CP046455">
    <property type="protein sequence ID" value="QGU08448.1"/>
    <property type="molecule type" value="Genomic_DNA"/>
</dbReference>
<evidence type="ECO:0000259" key="8">
    <source>
        <dbReference type="PROSITE" id="PS51379"/>
    </source>
</evidence>
<evidence type="ECO:0000313" key="10">
    <source>
        <dbReference type="Proteomes" id="UP000424462"/>
    </source>
</evidence>
<dbReference type="Pfam" id="PF02754">
    <property type="entry name" value="CCG"/>
    <property type="match status" value="2"/>
</dbReference>
<feature type="compositionally biased region" description="Low complexity" evidence="6">
    <location>
        <begin position="774"/>
        <end position="787"/>
    </location>
</feature>
<feature type="compositionally biased region" description="Pro residues" evidence="6">
    <location>
        <begin position="1090"/>
        <end position="1102"/>
    </location>
</feature>
<keyword evidence="5" id="KW-0411">Iron-sulfur</keyword>
<dbReference type="Pfam" id="PF13187">
    <property type="entry name" value="Fer4_9"/>
    <property type="match status" value="1"/>
</dbReference>
<dbReference type="InterPro" id="IPR017896">
    <property type="entry name" value="4Fe4S_Fe-S-bd"/>
</dbReference>
<dbReference type="PANTHER" id="PTHR43255:SF1">
    <property type="entry name" value="IRON-SULFUR-BINDING OXIDOREDUCTASE FADF-RELATED"/>
    <property type="match status" value="1"/>
</dbReference>
<evidence type="ECO:0000256" key="3">
    <source>
        <dbReference type="ARBA" id="ARBA00023002"/>
    </source>
</evidence>
<evidence type="ECO:0000256" key="5">
    <source>
        <dbReference type="ARBA" id="ARBA00023014"/>
    </source>
</evidence>
<proteinExistence type="predicted"/>
<feature type="compositionally biased region" description="Low complexity" evidence="6">
    <location>
        <begin position="1057"/>
        <end position="1072"/>
    </location>
</feature>
<feature type="region of interest" description="Disordered" evidence="6">
    <location>
        <begin position="729"/>
        <end position="1127"/>
    </location>
</feature>
<keyword evidence="7" id="KW-1133">Transmembrane helix</keyword>
<feature type="compositionally biased region" description="Low complexity" evidence="6">
    <location>
        <begin position="1103"/>
        <end position="1113"/>
    </location>
</feature>
<dbReference type="KEGG" id="cok:COCCU_12740"/>
<accession>A0A6B8WQB5</accession>
<dbReference type="InterPro" id="IPR051460">
    <property type="entry name" value="HdrC_iron-sulfur_subunit"/>
</dbReference>
<dbReference type="AlphaFoldDB" id="A0A6B8WQB5"/>
<dbReference type="PANTHER" id="PTHR43255">
    <property type="entry name" value="IRON-SULFUR-BINDING OXIDOREDUCTASE FADF-RELATED-RELATED"/>
    <property type="match status" value="1"/>
</dbReference>
<reference evidence="9 10" key="1">
    <citation type="submission" date="2019-11" db="EMBL/GenBank/DDBJ databases">
        <title>Complete genome sequence of Corynebacterium kalinowskii 1959, a novel Corynebacterium species isolated from soil of a small paddock in Vilsendorf, Germany.</title>
        <authorList>
            <person name="Schaffert L."/>
            <person name="Ruwe M."/>
            <person name="Milse J."/>
            <person name="Hanuschka K."/>
            <person name="Ortseifen V."/>
            <person name="Droste J."/>
            <person name="Brandt D."/>
            <person name="Schlueter L."/>
            <person name="Kutter Y."/>
            <person name="Vinke S."/>
            <person name="Viehoefer P."/>
            <person name="Jacob L."/>
            <person name="Luebke N.-C."/>
            <person name="Schulte-Berndt E."/>
            <person name="Hain C."/>
            <person name="Linder M."/>
            <person name="Schmidt P."/>
            <person name="Wollenschlaeger L."/>
            <person name="Luttermann T."/>
            <person name="Thieme E."/>
            <person name="Hassa J."/>
            <person name="Haak M."/>
            <person name="Wittchen M."/>
            <person name="Mentz A."/>
            <person name="Persicke M."/>
            <person name="Busche T."/>
            <person name="Ruckert C."/>
        </authorList>
    </citation>
    <scope>NUCLEOTIDE SEQUENCE [LARGE SCALE GENOMIC DNA]</scope>
    <source>
        <strain evidence="9 10">2039</strain>
    </source>
</reference>
<dbReference type="SUPFAM" id="SSF46548">
    <property type="entry name" value="alpha-helical ferredoxin"/>
    <property type="match status" value="1"/>
</dbReference>
<feature type="domain" description="4Fe-4S ferredoxin-type" evidence="8">
    <location>
        <begin position="371"/>
        <end position="402"/>
    </location>
</feature>
<name>A0A6B8WQB5_9CORY</name>
<dbReference type="GO" id="GO:0016491">
    <property type="term" value="F:oxidoreductase activity"/>
    <property type="evidence" value="ECO:0007669"/>
    <property type="project" value="UniProtKB-KW"/>
</dbReference>
<gene>
    <name evidence="9" type="ORF">COCCU_12740</name>
</gene>
<dbReference type="InterPro" id="IPR017900">
    <property type="entry name" value="4Fe4S_Fe_S_CS"/>
</dbReference>
<feature type="transmembrane region" description="Helical" evidence="7">
    <location>
        <begin position="203"/>
        <end position="222"/>
    </location>
</feature>
<dbReference type="GO" id="GO:0005886">
    <property type="term" value="C:plasma membrane"/>
    <property type="evidence" value="ECO:0007669"/>
    <property type="project" value="TreeGrafter"/>
</dbReference>
<dbReference type="PROSITE" id="PS51379">
    <property type="entry name" value="4FE4S_FER_2"/>
    <property type="match status" value="2"/>
</dbReference>
<keyword evidence="4" id="KW-0408">Iron</keyword>
<dbReference type="PROSITE" id="PS00198">
    <property type="entry name" value="4FE4S_FER_1"/>
    <property type="match status" value="1"/>
</dbReference>
<dbReference type="Proteomes" id="UP000424462">
    <property type="component" value="Chromosome"/>
</dbReference>
<feature type="compositionally biased region" description="Low complexity" evidence="6">
    <location>
        <begin position="810"/>
        <end position="1049"/>
    </location>
</feature>
<evidence type="ECO:0000256" key="2">
    <source>
        <dbReference type="ARBA" id="ARBA00022723"/>
    </source>
</evidence>
<feature type="transmembrane region" description="Helical" evidence="7">
    <location>
        <begin position="229"/>
        <end position="255"/>
    </location>
</feature>
<feature type="transmembrane region" description="Helical" evidence="7">
    <location>
        <begin position="82"/>
        <end position="102"/>
    </location>
</feature>
<evidence type="ECO:0000256" key="6">
    <source>
        <dbReference type="SAM" id="MobiDB-lite"/>
    </source>
</evidence>
<evidence type="ECO:0000256" key="1">
    <source>
        <dbReference type="ARBA" id="ARBA00022485"/>
    </source>
</evidence>
<feature type="transmembrane region" description="Helical" evidence="7">
    <location>
        <begin position="12"/>
        <end position="35"/>
    </location>
</feature>
<feature type="domain" description="4Fe-4S ferredoxin-type" evidence="8">
    <location>
        <begin position="299"/>
        <end position="328"/>
    </location>
</feature>
<feature type="compositionally biased region" description="Low complexity" evidence="6">
    <location>
        <begin position="1080"/>
        <end position="1089"/>
    </location>
</feature>
<keyword evidence="2" id="KW-0479">Metal-binding</keyword>
<keyword evidence="1" id="KW-0004">4Fe-4S</keyword>
<keyword evidence="3" id="KW-0560">Oxidoreductase</keyword>
<evidence type="ECO:0000313" key="9">
    <source>
        <dbReference type="EMBL" id="QGU08448.1"/>
    </source>
</evidence>
<evidence type="ECO:0000256" key="4">
    <source>
        <dbReference type="ARBA" id="ARBA00023004"/>
    </source>
</evidence>
<feature type="transmembrane region" description="Helical" evidence="7">
    <location>
        <begin position="122"/>
        <end position="145"/>
    </location>
</feature>
<dbReference type="InterPro" id="IPR004017">
    <property type="entry name" value="Cys_rich_dom"/>
</dbReference>
<dbReference type="Gene3D" id="1.10.1060.10">
    <property type="entry name" value="Alpha-helical ferredoxin"/>
    <property type="match status" value="1"/>
</dbReference>
<keyword evidence="7" id="KW-0472">Membrane</keyword>
<sequence>MSSLFLAAAPPSMSTATIVLGFIGILLSLPAWVLFIKAVSTLFRFITAGQPTTVPRFDQPIKRLWTMSKEIFGHTTMLKRPWVGVAHWFVMVGFLFGSIVWFEAYIQAFDPAGGWPFLNSWPVYHFVEEVLALGTIIGILFLIGVRMKLGHSERSSRFYYSQKQAAWAIEAIVLLEGLGMLLVKAGKIATFGGGHPVADFLSIHIAELLPASPVMVSVFAVFKLLGGMAFLILVARSLTWGVAWHRFLAFFNIYFRRFPTGEQALGKMKPMESRGKALTMDNVEDDDVLGVGTLQDASWKMLLDVSTCTECGRCQDQCPAWATEKPLSPKKFVMDIREAAVANASYLMDPSSLDQDNSHAGMDVLKLAGEGGVISDDVLWSCTSCGACVEQCPVDIEHIDHISDLRRFQVLADSEFPSELTGLFKNLEAKGNPWGQNNKQRATWVEEARRDGLEVPVFGEDIQDFQDTEYLFWVGCAGAFDDDGRKTTRAVVELLHTAGVKFAVLSKGETCTGDPARRAGNEFLFQMLAAENIETLNGVFEGVPEGQRKIITTCPHCFNTLRNEYPDFDGHYDVFHHTQLLNRLVREKLLTPVPRTEENRKPITYHDPCFLGRHNKVFDPPRELLNVTGMEVREMDRNRNEGFCCGAGGARMFMEENIGTRINENRTAEALSTGAEEIAVGCPFCNVMIGNGVKALSDAPKAEQPKVRDVSRMLRDSVLVDGTLPAPREKQFLESPTREALNLGITPKKKDKALNDAPKTNPAPTAGSTPVAPPAGGALGAPAAPGAMTPPAPGSTPVAPGGVPTPPAAPGGAPAAPSAPGAPGTPGAMAPAAPGSAPIAPGGAPLAPGSAPIAPGATTPAAPGGTPAAPGSAPAAPSSAPAAPGGTPTAPGGTPAGPGSAPLAPGSAPAAPGAASPATPAAPGGAPGGTPMAPGSAPAAPGGTPTVPSAATPTPLAAPTAPGGAPAVPGSAPAAPGAATPAVPAAPGSAPTAPGGVPTAPGRAPAAPGSAPAAPGGAPAAPGAATPAPPAASSGAPTAPGGAPAAPGSTPVPPGAAVPAPGSAPAAPGGAAPQPPTPGSTPVAPGASAPAPPGGAPVPPGGAPAAPGSATPPVAKPTESAEEQSDS</sequence>
<dbReference type="GO" id="GO:0046872">
    <property type="term" value="F:metal ion binding"/>
    <property type="evidence" value="ECO:0007669"/>
    <property type="project" value="UniProtKB-KW"/>
</dbReference>
<feature type="transmembrane region" description="Helical" evidence="7">
    <location>
        <begin position="165"/>
        <end position="183"/>
    </location>
</feature>